<reference evidence="1" key="2">
    <citation type="submission" date="2023-05" db="EMBL/GenBank/DDBJ databases">
        <authorList>
            <consortium name="Lawrence Berkeley National Laboratory"/>
            <person name="Steindorff A."/>
            <person name="Hensen N."/>
            <person name="Bonometti L."/>
            <person name="Westerberg I."/>
            <person name="Brannstrom I.O."/>
            <person name="Guillou S."/>
            <person name="Cros-Aarteil S."/>
            <person name="Calhoun S."/>
            <person name="Haridas S."/>
            <person name="Kuo A."/>
            <person name="Mondo S."/>
            <person name="Pangilinan J."/>
            <person name="Riley R."/>
            <person name="Labutti K."/>
            <person name="Andreopoulos B."/>
            <person name="Lipzen A."/>
            <person name="Chen C."/>
            <person name="Yanf M."/>
            <person name="Daum C."/>
            <person name="Ng V."/>
            <person name="Clum A."/>
            <person name="Ohm R."/>
            <person name="Martin F."/>
            <person name="Silar P."/>
            <person name="Natvig D."/>
            <person name="Lalanne C."/>
            <person name="Gautier V."/>
            <person name="Ament-Velasquez S.L."/>
            <person name="Kruys A."/>
            <person name="Hutchinson M.I."/>
            <person name="Powell A.J."/>
            <person name="Barry K."/>
            <person name="Miller A.N."/>
            <person name="Grigoriev I.V."/>
            <person name="Debuchy R."/>
            <person name="Gladieux P."/>
            <person name="Thoren M.H."/>
            <person name="Johannesson H."/>
        </authorList>
    </citation>
    <scope>NUCLEOTIDE SEQUENCE</scope>
    <source>
        <strain evidence="1">PSN243</strain>
    </source>
</reference>
<evidence type="ECO:0008006" key="3">
    <source>
        <dbReference type="Google" id="ProtNLM"/>
    </source>
</evidence>
<evidence type="ECO:0000313" key="2">
    <source>
        <dbReference type="Proteomes" id="UP001321760"/>
    </source>
</evidence>
<sequence>MSLTARLSLVGPQEADPEDFLAGSLGVIFPDDVTNQHGDSEHGLEYKSPHLPKPLQISLSDPKGDEDRNLFSHYLWNSSLQLAELIEAGTLSLGGNESQTLGDRVEDLAAPCSEFNVAGLDTFELGAGTALPSLMSALLGARRVVVTDYPAPVILKTLRDNVAANSHPSFSPKGYIIATSENGGGGLEVEGHSWGEFDGPLAQANRHAFDRVFVADCLWMPWQHGNLRRSISWFLRDDTTSRAWVVAGFHTGRQKMRGFFDVEGLKVVGLEIERIWERDCHGVDREWAWDRGYEDPTVRKRWLVIGVLRRTPKAQAGEGALDGLGGTEAP</sequence>
<dbReference type="PANTHER" id="PTHR14614:SF104">
    <property type="entry name" value="N-METHYLTRANSFERASE, PUTATIVE (AFU_ORTHOLOGUE AFUA_1G17750)-RELATED"/>
    <property type="match status" value="1"/>
</dbReference>
<protein>
    <recommendedName>
        <fullName evidence="3">Nicotinamide N-methyltransferase</fullName>
    </recommendedName>
</protein>
<proteinExistence type="predicted"/>
<dbReference type="AlphaFoldDB" id="A0AAV9GYP1"/>
<reference evidence="1" key="1">
    <citation type="journal article" date="2023" name="Mol. Phylogenet. Evol.">
        <title>Genome-scale phylogeny and comparative genomics of the fungal order Sordariales.</title>
        <authorList>
            <person name="Hensen N."/>
            <person name="Bonometti L."/>
            <person name="Westerberg I."/>
            <person name="Brannstrom I.O."/>
            <person name="Guillou S."/>
            <person name="Cros-Aarteil S."/>
            <person name="Calhoun S."/>
            <person name="Haridas S."/>
            <person name="Kuo A."/>
            <person name="Mondo S."/>
            <person name="Pangilinan J."/>
            <person name="Riley R."/>
            <person name="LaButti K."/>
            <person name="Andreopoulos B."/>
            <person name="Lipzen A."/>
            <person name="Chen C."/>
            <person name="Yan M."/>
            <person name="Daum C."/>
            <person name="Ng V."/>
            <person name="Clum A."/>
            <person name="Steindorff A."/>
            <person name="Ohm R.A."/>
            <person name="Martin F."/>
            <person name="Silar P."/>
            <person name="Natvig D.O."/>
            <person name="Lalanne C."/>
            <person name="Gautier V."/>
            <person name="Ament-Velasquez S.L."/>
            <person name="Kruys A."/>
            <person name="Hutchinson M.I."/>
            <person name="Powell A.J."/>
            <person name="Barry K."/>
            <person name="Miller A.N."/>
            <person name="Grigoriev I.V."/>
            <person name="Debuchy R."/>
            <person name="Gladieux P."/>
            <person name="Hiltunen Thoren M."/>
            <person name="Johannesson H."/>
        </authorList>
    </citation>
    <scope>NUCLEOTIDE SEQUENCE</scope>
    <source>
        <strain evidence="1">PSN243</strain>
    </source>
</reference>
<dbReference type="Proteomes" id="UP001321760">
    <property type="component" value="Unassembled WGS sequence"/>
</dbReference>
<comment type="caution">
    <text evidence="1">The sequence shown here is derived from an EMBL/GenBank/DDBJ whole genome shotgun (WGS) entry which is preliminary data.</text>
</comment>
<dbReference type="GO" id="GO:0008757">
    <property type="term" value="F:S-adenosylmethionine-dependent methyltransferase activity"/>
    <property type="evidence" value="ECO:0007669"/>
    <property type="project" value="UniProtKB-ARBA"/>
</dbReference>
<dbReference type="InterPro" id="IPR019410">
    <property type="entry name" value="Methyltransf_16"/>
</dbReference>
<organism evidence="1 2">
    <name type="scientific">Podospora aff. communis PSN243</name>
    <dbReference type="NCBI Taxonomy" id="3040156"/>
    <lineage>
        <taxon>Eukaryota</taxon>
        <taxon>Fungi</taxon>
        <taxon>Dikarya</taxon>
        <taxon>Ascomycota</taxon>
        <taxon>Pezizomycotina</taxon>
        <taxon>Sordariomycetes</taxon>
        <taxon>Sordariomycetidae</taxon>
        <taxon>Sordariales</taxon>
        <taxon>Podosporaceae</taxon>
        <taxon>Podospora</taxon>
    </lineage>
</organism>
<evidence type="ECO:0000313" key="1">
    <source>
        <dbReference type="EMBL" id="KAK4453132.1"/>
    </source>
</evidence>
<dbReference type="InterPro" id="IPR029063">
    <property type="entry name" value="SAM-dependent_MTases_sf"/>
</dbReference>
<dbReference type="Gene3D" id="3.40.50.150">
    <property type="entry name" value="Vaccinia Virus protein VP39"/>
    <property type="match status" value="1"/>
</dbReference>
<accession>A0AAV9GYP1</accession>
<dbReference type="PANTHER" id="PTHR14614">
    <property type="entry name" value="HEPATOCELLULAR CARCINOMA-ASSOCIATED ANTIGEN"/>
    <property type="match status" value="1"/>
</dbReference>
<dbReference type="EMBL" id="MU865921">
    <property type="protein sequence ID" value="KAK4453132.1"/>
    <property type="molecule type" value="Genomic_DNA"/>
</dbReference>
<keyword evidence="2" id="KW-1185">Reference proteome</keyword>
<gene>
    <name evidence="1" type="ORF">QBC34DRAFT_446525</name>
</gene>
<name>A0AAV9GYP1_9PEZI</name>
<dbReference type="SUPFAM" id="SSF53335">
    <property type="entry name" value="S-adenosyl-L-methionine-dependent methyltransferases"/>
    <property type="match status" value="1"/>
</dbReference>
<dbReference type="GO" id="GO:0005737">
    <property type="term" value="C:cytoplasm"/>
    <property type="evidence" value="ECO:0007669"/>
    <property type="project" value="TreeGrafter"/>
</dbReference>